<feature type="region of interest" description="Disordered" evidence="1">
    <location>
        <begin position="383"/>
        <end position="425"/>
    </location>
</feature>
<evidence type="ECO:0000256" key="1">
    <source>
        <dbReference type="SAM" id="MobiDB-lite"/>
    </source>
</evidence>
<proteinExistence type="predicted"/>
<feature type="compositionally biased region" description="Polar residues" evidence="1">
    <location>
        <begin position="614"/>
        <end position="629"/>
    </location>
</feature>
<feature type="compositionally biased region" description="Low complexity" evidence="1">
    <location>
        <begin position="603"/>
        <end position="613"/>
    </location>
</feature>
<sequence>MVTPKQMRPAQRYDILCVLVIESSQHMRGLFRGLYESVLTKVITQLRAPVIVGPAGEKGPTEKATPCVRFGVVFYGDYFPYSTQPCGTQYFTSNYREFAKTLKAHRFREGGQLRCAATEGLVAALEMFDDFDESDPEAHLTNVQQRHAIMVASTPPYAEACRENAHTRYDDFCLEDVARRMREMDISFSLIKERGKRLEQVEALLKTANASTKAPLEIPELMSPSFDARLMAIDLPIPPEFTAPPSAPASSTQLLPAAQPPVHIQPQPPTQGALPAPPQEQTPASMPVVPQKNKASSTASPAEAPAAPKKAKPDLQPVAGNVATAVAEATPKATRPKGKSKAGPGGRKAPAVSTSPAVAAGLTMTAAQAVNIPISGATSTTVAAAAGAVPPPPPPPPQQQQQQQQQQVMQHHQAALSQQSSSQSATNQAMLETIANNLRAQGVNSVDDIRTVMALLLRSYNPQLAEEEKADLLRQMNEVIERAKQRTSSGAVQAPAAAQMLTPQQQLQSTHVQLNASPAAQPAAQAPTPGNKLLQQAIVAVAAKAGVEMRQLVATMSPETFEASVREICQGQPEVLASLAMLKSSFAQVKSLHVMQMLQQQQQPQMASQVPQLASPNSGQAVPMPQSSGQAQQVRPPPASAAAVAAPMAQGQLWRGMLNWESRQGESTTHELSCQVSVYMYPGINYTAQGLRLNEWPDRLVVFKVCPIFAQLVER</sequence>
<name>A0A9W7YC93_9FUNG</name>
<dbReference type="Proteomes" id="UP001143981">
    <property type="component" value="Unassembled WGS sequence"/>
</dbReference>
<dbReference type="AlphaFoldDB" id="A0A9W7YC93"/>
<accession>A0A9W7YC93</accession>
<feature type="non-terminal residue" evidence="3">
    <location>
        <position position="715"/>
    </location>
</feature>
<dbReference type="EMBL" id="JANBOI010000563">
    <property type="protein sequence ID" value="KAJ1729717.1"/>
    <property type="molecule type" value="Genomic_DNA"/>
</dbReference>
<evidence type="ECO:0000313" key="4">
    <source>
        <dbReference type="Proteomes" id="UP001143981"/>
    </source>
</evidence>
<keyword evidence="4" id="KW-1185">Reference proteome</keyword>
<gene>
    <name evidence="3" type="ORF">LPJ61_003392</name>
</gene>
<feature type="compositionally biased region" description="Low complexity" evidence="1">
    <location>
        <begin position="399"/>
        <end position="425"/>
    </location>
</feature>
<feature type="region of interest" description="Disordered" evidence="1">
    <location>
        <begin position="259"/>
        <end position="352"/>
    </location>
</feature>
<feature type="region of interest" description="Disordered" evidence="1">
    <location>
        <begin position="603"/>
        <end position="636"/>
    </location>
</feature>
<evidence type="ECO:0000259" key="2">
    <source>
        <dbReference type="Pfam" id="PF11265"/>
    </source>
</evidence>
<evidence type="ECO:0000313" key="3">
    <source>
        <dbReference type="EMBL" id="KAJ1729717.1"/>
    </source>
</evidence>
<dbReference type="InterPro" id="IPR021419">
    <property type="entry name" value="Mediator_Med25_VWA"/>
</dbReference>
<reference evidence="3" key="1">
    <citation type="submission" date="2022-07" db="EMBL/GenBank/DDBJ databases">
        <title>Phylogenomic reconstructions and comparative analyses of Kickxellomycotina fungi.</title>
        <authorList>
            <person name="Reynolds N.K."/>
            <person name="Stajich J.E."/>
            <person name="Barry K."/>
            <person name="Grigoriev I.V."/>
            <person name="Crous P."/>
            <person name="Smith M.E."/>
        </authorList>
    </citation>
    <scope>NUCLEOTIDE SEQUENCE</scope>
    <source>
        <strain evidence="3">BCRC 34381</strain>
    </source>
</reference>
<feature type="compositionally biased region" description="Pro residues" evidence="1">
    <location>
        <begin position="389"/>
        <end position="398"/>
    </location>
</feature>
<feature type="domain" description="Mediator of RNA polymerase II transcription subunit 25 von Willebrand factor type A" evidence="2">
    <location>
        <begin position="18"/>
        <end position="209"/>
    </location>
</feature>
<feature type="compositionally biased region" description="Low complexity" evidence="1">
    <location>
        <begin position="294"/>
        <end position="308"/>
    </location>
</feature>
<dbReference type="OrthoDB" id="7690434at2759"/>
<protein>
    <recommendedName>
        <fullName evidence="2">Mediator of RNA polymerase II transcription subunit 25 von Willebrand factor type A domain-containing protein</fullName>
    </recommendedName>
</protein>
<comment type="caution">
    <text evidence="3">The sequence shown here is derived from an EMBL/GenBank/DDBJ whole genome shotgun (WGS) entry which is preliminary data.</text>
</comment>
<organism evidence="3 4">
    <name type="scientific">Coemansia biformis</name>
    <dbReference type="NCBI Taxonomy" id="1286918"/>
    <lineage>
        <taxon>Eukaryota</taxon>
        <taxon>Fungi</taxon>
        <taxon>Fungi incertae sedis</taxon>
        <taxon>Zoopagomycota</taxon>
        <taxon>Kickxellomycotina</taxon>
        <taxon>Kickxellomycetes</taxon>
        <taxon>Kickxellales</taxon>
        <taxon>Kickxellaceae</taxon>
        <taxon>Coemansia</taxon>
    </lineage>
</organism>
<dbReference type="Pfam" id="PF11265">
    <property type="entry name" value="Med25_VWA"/>
    <property type="match status" value="1"/>
</dbReference>